<comment type="caution">
    <text evidence="2">The sequence shown here is derived from an EMBL/GenBank/DDBJ whole genome shotgun (WGS) entry which is preliminary data.</text>
</comment>
<accession>A0A6F9Y5J1</accession>
<comment type="similarity">
    <text evidence="1">Belongs to the ROK (NagC/XylR) family.</text>
</comment>
<sequence>MTNHKYLSIDIGGTNIKYGLINQAGQISFKAKLATPSEKEPFLAAIDQLIADYAPKVSGIAFCAPGKIEKSTIRFGGALPFLDGIDFAQRYRHLALPLTVINDGKAAALAESWLGNLKDIKNGAAIILGTGVGGGIIINGQLLAGSHFQAGELSYMIMDPTQTKSTEDSPMGTGFTGGTLSAVGLIKKINELTKHDDLLDGLVAFKELEAGANQQVTALFEEYCHHVACLIMNIQSVVDLEKFVIGGGISAQPLVINGINQAYDDLYHTNEAVALTLCRPQITVAKFNNDANLYGALYQLLLTTAPEKFN</sequence>
<keyword evidence="2" id="KW-0418">Kinase</keyword>
<dbReference type="CDD" id="cd24152">
    <property type="entry name" value="ASKHA_NBD_ROK-like"/>
    <property type="match status" value="1"/>
</dbReference>
<dbReference type="InterPro" id="IPR043129">
    <property type="entry name" value="ATPase_NBD"/>
</dbReference>
<evidence type="ECO:0000313" key="2">
    <source>
        <dbReference type="EMBL" id="GET12831.1"/>
    </source>
</evidence>
<gene>
    <name evidence="2" type="primary">nagC</name>
    <name evidence="2" type="ORF">SN811_13310</name>
</gene>
<name>A0A6F9Y5J1_9LACO</name>
<dbReference type="PANTHER" id="PTHR18964:SF170">
    <property type="entry name" value="SUGAR KINASE"/>
    <property type="match status" value="1"/>
</dbReference>
<protein>
    <submittedName>
        <fullName evidence="2">Transcriptional regulator / sugar kinase NagC</fullName>
    </submittedName>
</protein>
<dbReference type="EMBL" id="BLAP01000050">
    <property type="protein sequence ID" value="GET12831.1"/>
    <property type="molecule type" value="Genomic_DNA"/>
</dbReference>
<dbReference type="PANTHER" id="PTHR18964">
    <property type="entry name" value="ROK (REPRESSOR, ORF, KINASE) FAMILY"/>
    <property type="match status" value="1"/>
</dbReference>
<dbReference type="Pfam" id="PF00480">
    <property type="entry name" value="ROK"/>
    <property type="match status" value="1"/>
</dbReference>
<dbReference type="AlphaFoldDB" id="A0A6F9Y5J1"/>
<dbReference type="GO" id="GO:0016301">
    <property type="term" value="F:kinase activity"/>
    <property type="evidence" value="ECO:0007669"/>
    <property type="project" value="UniProtKB-KW"/>
</dbReference>
<reference evidence="2" key="1">
    <citation type="submission" date="2019-10" db="EMBL/GenBank/DDBJ databases">
        <title>Lactobacillus agilis SN811 Whole Genome Sequencing Project.</title>
        <authorList>
            <person name="Suzuki S."/>
            <person name="Endo A."/>
            <person name="Maeno S."/>
            <person name="Shiwa Y."/>
            <person name="Matsutani M."/>
            <person name="Kajikawa A."/>
        </authorList>
    </citation>
    <scope>NUCLEOTIDE SEQUENCE</scope>
    <source>
        <strain evidence="2">SN811</strain>
    </source>
</reference>
<proteinExistence type="inferred from homology"/>
<evidence type="ECO:0000256" key="1">
    <source>
        <dbReference type="ARBA" id="ARBA00006479"/>
    </source>
</evidence>
<keyword evidence="2" id="KW-0808">Transferase</keyword>
<organism evidence="2">
    <name type="scientific">Ligilactobacillus agilis</name>
    <dbReference type="NCBI Taxonomy" id="1601"/>
    <lineage>
        <taxon>Bacteria</taxon>
        <taxon>Bacillati</taxon>
        <taxon>Bacillota</taxon>
        <taxon>Bacilli</taxon>
        <taxon>Lactobacillales</taxon>
        <taxon>Lactobacillaceae</taxon>
        <taxon>Ligilactobacillus</taxon>
    </lineage>
</organism>
<dbReference type="Proteomes" id="UP000494160">
    <property type="component" value="Unassembled WGS sequence"/>
</dbReference>
<dbReference type="InterPro" id="IPR000600">
    <property type="entry name" value="ROK"/>
</dbReference>
<dbReference type="RefSeq" id="WP_172577457.1">
    <property type="nucleotide sequence ID" value="NZ_BLAP01000050.1"/>
</dbReference>
<dbReference type="SUPFAM" id="SSF53067">
    <property type="entry name" value="Actin-like ATPase domain"/>
    <property type="match status" value="1"/>
</dbReference>
<dbReference type="Gene3D" id="3.30.420.40">
    <property type="match status" value="2"/>
</dbReference>